<comment type="subcellular location">
    <subcellularLocation>
        <location evidence="1">Endomembrane system</location>
        <topology evidence="1">Multi-pass membrane protein</topology>
    </subcellularLocation>
    <subcellularLocation>
        <location evidence="6">Membrane</location>
        <topology evidence="6">Multi-pass membrane protein</topology>
    </subcellularLocation>
</comment>
<feature type="transmembrane region" description="Helical" evidence="7">
    <location>
        <begin position="614"/>
        <end position="636"/>
    </location>
</feature>
<dbReference type="GO" id="GO:0016020">
    <property type="term" value="C:membrane"/>
    <property type="evidence" value="ECO:0007669"/>
    <property type="project" value="UniProtKB-SubCell"/>
</dbReference>
<evidence type="ECO:0000256" key="1">
    <source>
        <dbReference type="ARBA" id="ARBA00004127"/>
    </source>
</evidence>
<dbReference type="InterPro" id="IPR050616">
    <property type="entry name" value="CPA3_Na-H_Antiporter_A"/>
</dbReference>
<feature type="domain" description="NADH:quinone oxidoreductase/Mrp antiporter transmembrane" evidence="8">
    <location>
        <begin position="182"/>
        <end position="458"/>
    </location>
</feature>
<evidence type="ECO:0000259" key="8">
    <source>
        <dbReference type="Pfam" id="PF00361"/>
    </source>
</evidence>
<feature type="transmembrane region" description="Helical" evidence="7">
    <location>
        <begin position="186"/>
        <end position="204"/>
    </location>
</feature>
<dbReference type="InterPro" id="IPR001750">
    <property type="entry name" value="ND/Mrp_TM"/>
</dbReference>
<gene>
    <name evidence="10" type="ORF">EQM06_05225</name>
</gene>
<keyword evidence="3 6" id="KW-0812">Transmembrane</keyword>
<organism evidence="10 11">
    <name type="scientific">Aminipila luticellarii</name>
    <dbReference type="NCBI Taxonomy" id="2507160"/>
    <lineage>
        <taxon>Bacteria</taxon>
        <taxon>Bacillati</taxon>
        <taxon>Bacillota</taxon>
        <taxon>Clostridia</taxon>
        <taxon>Peptostreptococcales</taxon>
        <taxon>Anaerovoracaceae</taxon>
        <taxon>Aminipila</taxon>
    </lineage>
</organism>
<feature type="transmembrane region" description="Helical" evidence="7">
    <location>
        <begin position="127"/>
        <end position="150"/>
    </location>
</feature>
<protein>
    <submittedName>
        <fullName evidence="10">NADH-quinone oxidoreductase subunit L</fullName>
    </submittedName>
</protein>
<feature type="transmembrane region" description="Helical" evidence="7">
    <location>
        <begin position="449"/>
        <end position="469"/>
    </location>
</feature>
<feature type="transmembrane region" description="Helical" evidence="7">
    <location>
        <begin position="499"/>
        <end position="522"/>
    </location>
</feature>
<sequence>MSLITVLILFPLVVSIVTFLVRKESIRSAILRVGAVGTAVLTIYTALQYFNDGLLLSFGDTEPIDLGMMVVEIGLAVYIISTGIKTKKYLLSLFSLFQTGLILWFELTQKEGIEVETGIVFDKLSGIMILVVGIIGSLICLYAVGYMKAYHNHHTDVPERKSFFLSVLFLFLSAMFGLVLCNNLMWIYFCWEITTFCSYLLIGYTKTPEARNNSLLALTINVGGGVAFACAIVMIGMNFDTLELSTLISMKPEALVLIPVFLLCVAALTKSAQLPFSAWLLGAMVAPTPSSALLHSATMVKAGVYLIIRLAPLLGTTSVGRIITLVGAVTFLACSLMAISQRDAKKVLAYSTIANLGLIVMCGSIGTQEAIWAAMLLVIFHAVSKSLLFLSVGAIENQLGNRNIENMNILMNVSRKLGVYLMIGIAGMFLAPFGMLISKWVAMKSFIDSNNIIIVIMLAYGSAATLFYWGKWIGTLVSNGSAKDHEHHSKFSLDEEIPIFLQAAIVVVSCLAFPIISKFAIVPYLSETFGGAAMAPIGTGNQIIMVIMMSILILLPLGYIPISKKEKARITPIYMAGENAGDNENFIAATGVKRKSDLSNWYLEGYFGGKNFTFWSNMTSIAILCIGVLLLIWRWAL</sequence>
<evidence type="ECO:0000259" key="9">
    <source>
        <dbReference type="Pfam" id="PF00662"/>
    </source>
</evidence>
<feature type="transmembrane region" description="Helical" evidence="7">
    <location>
        <begin position="63"/>
        <end position="80"/>
    </location>
</feature>
<evidence type="ECO:0000256" key="7">
    <source>
        <dbReference type="SAM" id="Phobius"/>
    </source>
</evidence>
<dbReference type="Proteomes" id="UP000287601">
    <property type="component" value="Chromosome"/>
</dbReference>
<feature type="transmembrane region" description="Helical" evidence="7">
    <location>
        <begin position="216"/>
        <end position="236"/>
    </location>
</feature>
<feature type="transmembrane region" description="Helical" evidence="7">
    <location>
        <begin position="256"/>
        <end position="281"/>
    </location>
</feature>
<dbReference type="GO" id="GO:0012505">
    <property type="term" value="C:endomembrane system"/>
    <property type="evidence" value="ECO:0007669"/>
    <property type="project" value="UniProtKB-SubCell"/>
</dbReference>
<keyword evidence="5 7" id="KW-0472">Membrane</keyword>
<feature type="transmembrane region" description="Helical" evidence="7">
    <location>
        <begin position="318"/>
        <end position="340"/>
    </location>
</feature>
<dbReference type="OrthoDB" id="9807568at2"/>
<name>A0A410PUZ3_9FIRM</name>
<feature type="domain" description="NADH-Ubiquinone oxidoreductase (complex I) chain 5 N-terminal" evidence="9">
    <location>
        <begin position="112"/>
        <end position="149"/>
    </location>
</feature>
<comment type="similarity">
    <text evidence="2">Belongs to the CPA3 antiporters (TC 2.A.63) subunit A family.</text>
</comment>
<evidence type="ECO:0000256" key="6">
    <source>
        <dbReference type="RuleBase" id="RU000320"/>
    </source>
</evidence>
<evidence type="ECO:0000256" key="2">
    <source>
        <dbReference type="ARBA" id="ARBA00008483"/>
    </source>
</evidence>
<dbReference type="EMBL" id="CP035281">
    <property type="protein sequence ID" value="QAT42676.1"/>
    <property type="molecule type" value="Genomic_DNA"/>
</dbReference>
<evidence type="ECO:0000256" key="4">
    <source>
        <dbReference type="ARBA" id="ARBA00022989"/>
    </source>
</evidence>
<accession>A0A410PUZ3</accession>
<feature type="transmembrane region" description="Helical" evidence="7">
    <location>
        <begin position="347"/>
        <end position="366"/>
    </location>
</feature>
<dbReference type="PANTHER" id="PTHR43373:SF1">
    <property type="entry name" value="NA(+)_H(+) ANTIPORTER SUBUNIT A"/>
    <property type="match status" value="1"/>
</dbReference>
<dbReference type="PRINTS" id="PR01434">
    <property type="entry name" value="NADHDHGNASE5"/>
</dbReference>
<dbReference type="AlphaFoldDB" id="A0A410PUZ3"/>
<dbReference type="Pfam" id="PF00361">
    <property type="entry name" value="Proton_antipo_M"/>
    <property type="match status" value="1"/>
</dbReference>
<evidence type="ECO:0000313" key="11">
    <source>
        <dbReference type="Proteomes" id="UP000287601"/>
    </source>
</evidence>
<dbReference type="RefSeq" id="WP_128745326.1">
    <property type="nucleotide sequence ID" value="NZ_CP035281.1"/>
</dbReference>
<keyword evidence="4 7" id="KW-1133">Transmembrane helix</keyword>
<evidence type="ECO:0000256" key="5">
    <source>
        <dbReference type="ARBA" id="ARBA00023136"/>
    </source>
</evidence>
<keyword evidence="11" id="KW-1185">Reference proteome</keyword>
<feature type="transmembrane region" description="Helical" evidence="7">
    <location>
        <begin position="417"/>
        <end position="437"/>
    </location>
</feature>
<dbReference type="InterPro" id="IPR001516">
    <property type="entry name" value="Proton_antipo_N"/>
</dbReference>
<feature type="transmembrane region" description="Helical" evidence="7">
    <location>
        <begin position="162"/>
        <end position="180"/>
    </location>
</feature>
<evidence type="ECO:0000313" key="10">
    <source>
        <dbReference type="EMBL" id="QAT42676.1"/>
    </source>
</evidence>
<feature type="transmembrane region" description="Helical" evidence="7">
    <location>
        <begin position="372"/>
        <end position="396"/>
    </location>
</feature>
<feature type="transmembrane region" description="Helical" evidence="7">
    <location>
        <begin position="29"/>
        <end position="51"/>
    </location>
</feature>
<dbReference type="KEGG" id="amij:EQM06_05225"/>
<proteinExistence type="inferred from homology"/>
<reference evidence="10 11" key="1">
    <citation type="submission" date="2019-01" db="EMBL/GenBank/DDBJ databases">
        <title>Draft genomes of a novel of Aminipila strains.</title>
        <authorList>
            <person name="Ma S."/>
        </authorList>
    </citation>
    <scope>NUCLEOTIDE SEQUENCE [LARGE SCALE GENOMIC DNA]</scope>
    <source>
        <strain evidence="11">JN-39</strain>
    </source>
</reference>
<feature type="transmembrane region" description="Helical" evidence="7">
    <location>
        <begin position="6"/>
        <end position="22"/>
    </location>
</feature>
<feature type="transmembrane region" description="Helical" evidence="7">
    <location>
        <begin position="89"/>
        <end position="107"/>
    </location>
</feature>
<dbReference type="Pfam" id="PF00662">
    <property type="entry name" value="Proton_antipo_N"/>
    <property type="match status" value="1"/>
</dbReference>
<feature type="transmembrane region" description="Helical" evidence="7">
    <location>
        <begin position="542"/>
        <end position="562"/>
    </location>
</feature>
<dbReference type="PANTHER" id="PTHR43373">
    <property type="entry name" value="NA(+)/H(+) ANTIPORTER SUBUNIT"/>
    <property type="match status" value="1"/>
</dbReference>
<evidence type="ECO:0000256" key="3">
    <source>
        <dbReference type="ARBA" id="ARBA00022692"/>
    </source>
</evidence>